<accession>A0ABS3I2F6</accession>
<keyword evidence="1" id="KW-0472">Membrane</keyword>
<sequence length="70" mass="8247">MLETASNLIIIPILVCMFVGIDRDKWISWNKNKQIFFFISWLVMAAILIDNNLYIFVLGSIILFFTELYL</sequence>
<evidence type="ECO:0000313" key="3">
    <source>
        <dbReference type="Proteomes" id="UP000664832"/>
    </source>
</evidence>
<keyword evidence="1" id="KW-0812">Transmembrane</keyword>
<name>A0ABS3I2F6_9ENTE</name>
<reference evidence="2 3" key="1">
    <citation type="submission" date="2021-03" db="EMBL/GenBank/DDBJ databases">
        <title>Enterococcal diversity collection.</title>
        <authorList>
            <person name="Gilmore M.S."/>
            <person name="Schwartzman J."/>
            <person name="Van Tyne D."/>
            <person name="Martin M."/>
            <person name="Earl A.M."/>
            <person name="Manson A.L."/>
            <person name="Straub T."/>
            <person name="Salamzade R."/>
            <person name="Saavedra J."/>
            <person name="Lebreton F."/>
            <person name="Prichula J."/>
            <person name="Schaufler K."/>
            <person name="Gaca A."/>
            <person name="Sgardioli B."/>
            <person name="Wagenaar J."/>
            <person name="Strong T."/>
        </authorList>
    </citation>
    <scope>NUCLEOTIDE SEQUENCE [LARGE SCALE GENOMIC DNA]</scope>
    <source>
        <strain evidence="2 3">MSG2901</strain>
    </source>
</reference>
<gene>
    <name evidence="2" type="ORF">JZO71_11265</name>
</gene>
<dbReference type="RefSeq" id="WP_206899682.1">
    <property type="nucleotide sequence ID" value="NZ_JAFLWI010000019.1"/>
</dbReference>
<protein>
    <submittedName>
        <fullName evidence="2">Uncharacterized protein</fullName>
    </submittedName>
</protein>
<keyword evidence="3" id="KW-1185">Reference proteome</keyword>
<keyword evidence="1" id="KW-1133">Transmembrane helix</keyword>
<evidence type="ECO:0000313" key="2">
    <source>
        <dbReference type="EMBL" id="MBO0482899.1"/>
    </source>
</evidence>
<evidence type="ECO:0000256" key="1">
    <source>
        <dbReference type="SAM" id="Phobius"/>
    </source>
</evidence>
<proteinExistence type="predicted"/>
<organism evidence="2 3">
    <name type="scientific">Candidatus Enterococcus courvalinii</name>
    <dbReference type="NCBI Taxonomy" id="2815329"/>
    <lineage>
        <taxon>Bacteria</taxon>
        <taxon>Bacillati</taxon>
        <taxon>Bacillota</taxon>
        <taxon>Bacilli</taxon>
        <taxon>Lactobacillales</taxon>
        <taxon>Enterococcaceae</taxon>
        <taxon>Enterococcus</taxon>
    </lineage>
</organism>
<feature type="transmembrane region" description="Helical" evidence="1">
    <location>
        <begin position="35"/>
        <end position="65"/>
    </location>
</feature>
<dbReference type="Proteomes" id="UP000664832">
    <property type="component" value="Unassembled WGS sequence"/>
</dbReference>
<feature type="transmembrane region" description="Helical" evidence="1">
    <location>
        <begin position="6"/>
        <end position="23"/>
    </location>
</feature>
<comment type="caution">
    <text evidence="2">The sequence shown here is derived from an EMBL/GenBank/DDBJ whole genome shotgun (WGS) entry which is preliminary data.</text>
</comment>
<dbReference type="EMBL" id="JAFLWI010000019">
    <property type="protein sequence ID" value="MBO0482899.1"/>
    <property type="molecule type" value="Genomic_DNA"/>
</dbReference>